<evidence type="ECO:0000256" key="1">
    <source>
        <dbReference type="ARBA" id="ARBA00004370"/>
    </source>
</evidence>
<reference evidence="7 8" key="1">
    <citation type="submission" date="2020-04" db="EMBL/GenBank/DDBJ databases">
        <title>Plant Genome Project.</title>
        <authorList>
            <person name="Zhang R.-G."/>
        </authorList>
    </citation>
    <scope>NUCLEOTIDE SEQUENCE [LARGE SCALE GENOMIC DNA]</scope>
    <source>
        <strain evidence="7">YNK0</strain>
        <tissue evidence="7">Leaf</tissue>
    </source>
</reference>
<dbReference type="PANTHER" id="PTHR31113:SF3">
    <property type="entry name" value="UPF0496 PROTEIN 1"/>
    <property type="match status" value="1"/>
</dbReference>
<evidence type="ECO:0000313" key="8">
    <source>
        <dbReference type="Proteomes" id="UP000655225"/>
    </source>
</evidence>
<dbReference type="Pfam" id="PF05055">
    <property type="entry name" value="DUF677"/>
    <property type="match status" value="1"/>
</dbReference>
<dbReference type="AlphaFoldDB" id="A0A835DLX9"/>
<dbReference type="EMBL" id="JABCRI010000006">
    <property type="protein sequence ID" value="KAF8405167.1"/>
    <property type="molecule type" value="Genomic_DNA"/>
</dbReference>
<keyword evidence="8" id="KW-1185">Reference proteome</keyword>
<keyword evidence="3" id="KW-0812">Transmembrane</keyword>
<evidence type="ECO:0000256" key="4">
    <source>
        <dbReference type="ARBA" id="ARBA00022989"/>
    </source>
</evidence>
<keyword evidence="6" id="KW-0175">Coiled coil</keyword>
<dbReference type="InterPro" id="IPR007749">
    <property type="entry name" value="DUF677"/>
</dbReference>
<protein>
    <submittedName>
        <fullName evidence="7">Uncharacterized protein</fullName>
    </submittedName>
</protein>
<accession>A0A835DLX9</accession>
<feature type="coiled-coil region" evidence="6">
    <location>
        <begin position="92"/>
        <end position="119"/>
    </location>
</feature>
<dbReference type="Proteomes" id="UP000655225">
    <property type="component" value="Unassembled WGS sequence"/>
</dbReference>
<evidence type="ECO:0000256" key="2">
    <source>
        <dbReference type="ARBA" id="ARBA00009074"/>
    </source>
</evidence>
<dbReference type="GO" id="GO:0016020">
    <property type="term" value="C:membrane"/>
    <property type="evidence" value="ECO:0007669"/>
    <property type="project" value="UniProtKB-SubCell"/>
</dbReference>
<dbReference type="OMA" id="APCTIDI"/>
<comment type="similarity">
    <text evidence="2">Belongs to the UPF0496 family.</text>
</comment>
<evidence type="ECO:0000313" key="7">
    <source>
        <dbReference type="EMBL" id="KAF8405167.1"/>
    </source>
</evidence>
<dbReference type="PANTHER" id="PTHR31113">
    <property type="entry name" value="UPF0496 PROTEIN 3-RELATED"/>
    <property type="match status" value="1"/>
</dbReference>
<dbReference type="OrthoDB" id="679959at2759"/>
<keyword evidence="4" id="KW-1133">Transmembrane helix</keyword>
<comment type="subcellular location">
    <subcellularLocation>
        <location evidence="1">Membrane</location>
    </subcellularLocation>
</comment>
<proteinExistence type="inferred from homology"/>
<evidence type="ECO:0000256" key="3">
    <source>
        <dbReference type="ARBA" id="ARBA00022692"/>
    </source>
</evidence>
<organism evidence="7 8">
    <name type="scientific">Tetracentron sinense</name>
    <name type="common">Spur-leaf</name>
    <dbReference type="NCBI Taxonomy" id="13715"/>
    <lineage>
        <taxon>Eukaryota</taxon>
        <taxon>Viridiplantae</taxon>
        <taxon>Streptophyta</taxon>
        <taxon>Embryophyta</taxon>
        <taxon>Tracheophyta</taxon>
        <taxon>Spermatophyta</taxon>
        <taxon>Magnoliopsida</taxon>
        <taxon>Trochodendrales</taxon>
        <taxon>Trochodendraceae</taxon>
        <taxon>Tetracentron</taxon>
    </lineage>
</organism>
<evidence type="ECO:0000256" key="5">
    <source>
        <dbReference type="ARBA" id="ARBA00023136"/>
    </source>
</evidence>
<keyword evidence="5" id="KW-0472">Membrane</keyword>
<evidence type="ECO:0000256" key="6">
    <source>
        <dbReference type="SAM" id="Coils"/>
    </source>
</evidence>
<sequence length="137" mass="14961">MAAQPVAAALAAATAIPLGSMGKWVDSLWKGYEDAVKGQKGVIVSMQAGTFVAIKDLDSIRVLVGQLEIVIESLLKNADFAIGDEEAVKLGIEEIRKKLEDFMKNIEELDEHADRCSRDILRARTVVLQTIIKNPNN</sequence>
<comment type="caution">
    <text evidence="7">The sequence shown here is derived from an EMBL/GenBank/DDBJ whole genome shotgun (WGS) entry which is preliminary data.</text>
</comment>
<gene>
    <name evidence="7" type="ORF">HHK36_010066</name>
</gene>
<name>A0A835DLX9_TETSI</name>